<evidence type="ECO:0000313" key="4">
    <source>
        <dbReference type="Proteomes" id="UP000010798"/>
    </source>
</evidence>
<sequence>MDPTRFHTAKAAPKGWESPRAQPSKSLSLVRKSILLNLGIVVTVLPVLSLGGDPRAFLTTLMILAAISVLIWTATFATSSFISISKIFEAQQANETGRRRRDPGTEFGVVDKWMDGPL</sequence>
<dbReference type="KEGG" id="saci:Sinac_0252"/>
<feature type="transmembrane region" description="Helical" evidence="2">
    <location>
        <begin position="57"/>
        <end position="77"/>
    </location>
</feature>
<dbReference type="Proteomes" id="UP000010798">
    <property type="component" value="Chromosome"/>
</dbReference>
<gene>
    <name evidence="3" type="ordered locus">Sinac_0252</name>
</gene>
<keyword evidence="4" id="KW-1185">Reference proteome</keyword>
<evidence type="ECO:0000256" key="2">
    <source>
        <dbReference type="SAM" id="Phobius"/>
    </source>
</evidence>
<name>L0D793_SINAD</name>
<feature type="region of interest" description="Disordered" evidence="1">
    <location>
        <begin position="1"/>
        <end position="23"/>
    </location>
</feature>
<proteinExistence type="predicted"/>
<organism evidence="3 4">
    <name type="scientific">Singulisphaera acidiphila (strain ATCC BAA-1392 / DSM 18658 / VKM B-2454 / MOB10)</name>
    <dbReference type="NCBI Taxonomy" id="886293"/>
    <lineage>
        <taxon>Bacteria</taxon>
        <taxon>Pseudomonadati</taxon>
        <taxon>Planctomycetota</taxon>
        <taxon>Planctomycetia</taxon>
        <taxon>Isosphaerales</taxon>
        <taxon>Isosphaeraceae</taxon>
        <taxon>Singulisphaera</taxon>
    </lineage>
</organism>
<keyword evidence="2" id="KW-0812">Transmembrane</keyword>
<dbReference type="EMBL" id="CP003364">
    <property type="protein sequence ID" value="AGA24703.1"/>
    <property type="molecule type" value="Genomic_DNA"/>
</dbReference>
<keyword evidence="2" id="KW-1133">Transmembrane helix</keyword>
<evidence type="ECO:0000313" key="3">
    <source>
        <dbReference type="EMBL" id="AGA24703.1"/>
    </source>
</evidence>
<feature type="transmembrane region" description="Helical" evidence="2">
    <location>
        <begin position="34"/>
        <end position="51"/>
    </location>
</feature>
<accession>L0D793</accession>
<dbReference type="RefSeq" id="WP_015243888.1">
    <property type="nucleotide sequence ID" value="NC_019892.1"/>
</dbReference>
<dbReference type="AlphaFoldDB" id="L0D793"/>
<protein>
    <submittedName>
        <fullName evidence="3">Uncharacterized protein</fullName>
    </submittedName>
</protein>
<reference evidence="3 4" key="1">
    <citation type="submission" date="2012-02" db="EMBL/GenBank/DDBJ databases">
        <title>Complete sequence of chromosome of Singulisphaera acidiphila DSM 18658.</title>
        <authorList>
            <consortium name="US DOE Joint Genome Institute (JGI-PGF)"/>
            <person name="Lucas S."/>
            <person name="Copeland A."/>
            <person name="Lapidus A."/>
            <person name="Glavina del Rio T."/>
            <person name="Dalin E."/>
            <person name="Tice H."/>
            <person name="Bruce D."/>
            <person name="Goodwin L."/>
            <person name="Pitluck S."/>
            <person name="Peters L."/>
            <person name="Ovchinnikova G."/>
            <person name="Chertkov O."/>
            <person name="Kyrpides N."/>
            <person name="Mavromatis K."/>
            <person name="Ivanova N."/>
            <person name="Brettin T."/>
            <person name="Detter J.C."/>
            <person name="Han C."/>
            <person name="Larimer F."/>
            <person name="Land M."/>
            <person name="Hauser L."/>
            <person name="Markowitz V."/>
            <person name="Cheng J.-F."/>
            <person name="Hugenholtz P."/>
            <person name="Woyke T."/>
            <person name="Wu D."/>
            <person name="Tindall B."/>
            <person name="Pomrenke H."/>
            <person name="Brambilla E."/>
            <person name="Klenk H.-P."/>
            <person name="Eisen J.A."/>
        </authorList>
    </citation>
    <scope>NUCLEOTIDE SEQUENCE [LARGE SCALE GENOMIC DNA]</scope>
    <source>
        <strain evidence="4">ATCC BAA-1392 / DSM 18658 / VKM B-2454 / MOB10</strain>
    </source>
</reference>
<evidence type="ECO:0000256" key="1">
    <source>
        <dbReference type="SAM" id="MobiDB-lite"/>
    </source>
</evidence>
<dbReference type="HOGENOM" id="CLU_2071551_0_0_0"/>
<keyword evidence="2" id="KW-0472">Membrane</keyword>